<dbReference type="Pfam" id="PF13977">
    <property type="entry name" value="TetR_C_6"/>
    <property type="match status" value="1"/>
</dbReference>
<dbReference type="InterPro" id="IPR039538">
    <property type="entry name" value="BetI_C"/>
</dbReference>
<evidence type="ECO:0000256" key="3">
    <source>
        <dbReference type="ARBA" id="ARBA00023125"/>
    </source>
</evidence>
<evidence type="ECO:0000256" key="5">
    <source>
        <dbReference type="PROSITE-ProRule" id="PRU00335"/>
    </source>
</evidence>
<evidence type="ECO:0000259" key="6">
    <source>
        <dbReference type="PROSITE" id="PS50977"/>
    </source>
</evidence>
<dbReference type="EMBL" id="RBIL01000003">
    <property type="protein sequence ID" value="RKQ84794.1"/>
    <property type="molecule type" value="Genomic_DNA"/>
</dbReference>
<keyword evidence="2" id="KW-0805">Transcription regulation</keyword>
<organism evidence="7 8">
    <name type="scientific">Solirubrobacter pauli</name>
    <dbReference type="NCBI Taxonomy" id="166793"/>
    <lineage>
        <taxon>Bacteria</taxon>
        <taxon>Bacillati</taxon>
        <taxon>Actinomycetota</taxon>
        <taxon>Thermoleophilia</taxon>
        <taxon>Solirubrobacterales</taxon>
        <taxon>Solirubrobacteraceae</taxon>
        <taxon>Solirubrobacter</taxon>
    </lineage>
</organism>
<proteinExistence type="predicted"/>
<dbReference type="GO" id="GO:0045892">
    <property type="term" value="P:negative regulation of DNA-templated transcription"/>
    <property type="evidence" value="ECO:0007669"/>
    <property type="project" value="UniProtKB-ARBA"/>
</dbReference>
<protein>
    <submittedName>
        <fullName evidence="7">TetR family transcriptional regulator</fullName>
    </submittedName>
</protein>
<dbReference type="GO" id="GO:0003677">
    <property type="term" value="F:DNA binding"/>
    <property type="evidence" value="ECO:0007669"/>
    <property type="project" value="UniProtKB-UniRule"/>
</dbReference>
<feature type="domain" description="HTH tetR-type" evidence="6">
    <location>
        <begin position="13"/>
        <end position="73"/>
    </location>
</feature>
<gene>
    <name evidence="7" type="ORF">C8N24_6424</name>
</gene>
<name>A0A660KUR9_9ACTN</name>
<dbReference type="Gene3D" id="1.10.357.10">
    <property type="entry name" value="Tetracycline Repressor, domain 2"/>
    <property type="match status" value="1"/>
</dbReference>
<evidence type="ECO:0000256" key="2">
    <source>
        <dbReference type="ARBA" id="ARBA00023015"/>
    </source>
</evidence>
<dbReference type="RefSeq" id="WP_121258203.1">
    <property type="nucleotide sequence ID" value="NZ_RBIL01000003.1"/>
</dbReference>
<evidence type="ECO:0000313" key="8">
    <source>
        <dbReference type="Proteomes" id="UP000278962"/>
    </source>
</evidence>
<dbReference type="PRINTS" id="PR00455">
    <property type="entry name" value="HTHTETR"/>
</dbReference>
<dbReference type="PROSITE" id="PS50977">
    <property type="entry name" value="HTH_TETR_2"/>
    <property type="match status" value="1"/>
</dbReference>
<keyword evidence="1" id="KW-0678">Repressor</keyword>
<feature type="DNA-binding region" description="H-T-H motif" evidence="5">
    <location>
        <begin position="36"/>
        <end position="55"/>
    </location>
</feature>
<reference evidence="7 8" key="1">
    <citation type="submission" date="2018-10" db="EMBL/GenBank/DDBJ databases">
        <title>Genomic Encyclopedia of Archaeal and Bacterial Type Strains, Phase II (KMG-II): from individual species to whole genera.</title>
        <authorList>
            <person name="Goeker M."/>
        </authorList>
    </citation>
    <scope>NUCLEOTIDE SEQUENCE [LARGE SCALE GENOMIC DNA]</scope>
    <source>
        <strain evidence="7 8">DSM 14954</strain>
    </source>
</reference>
<keyword evidence="4" id="KW-0804">Transcription</keyword>
<evidence type="ECO:0000256" key="1">
    <source>
        <dbReference type="ARBA" id="ARBA00022491"/>
    </source>
</evidence>
<comment type="caution">
    <text evidence="7">The sequence shown here is derived from an EMBL/GenBank/DDBJ whole genome shotgun (WGS) entry which is preliminary data.</text>
</comment>
<dbReference type="PANTHER" id="PTHR47506">
    <property type="entry name" value="TRANSCRIPTIONAL REGULATORY PROTEIN"/>
    <property type="match status" value="1"/>
</dbReference>
<evidence type="ECO:0000313" key="7">
    <source>
        <dbReference type="EMBL" id="RKQ84794.1"/>
    </source>
</evidence>
<keyword evidence="8" id="KW-1185">Reference proteome</keyword>
<sequence>MARTPTFTTAEGRATRDAILDAAIKAFATRGYRGASIDQIAAEVGVSRQGVLHHFPSKTKLLTAVLDRRDEQDIQHHEQMQEAEGITLTNAVRATQDYRAERRGLAQLYTILSAESVDPGHPAHEYFVDRYRRIREMFTEFIGGAQAEGRVTKDLAPETLAVALIALLDGLQLQDQIEHEAFDAEQVLSDLLDFFVRDE</sequence>
<dbReference type="FunFam" id="1.10.10.60:FF:000141">
    <property type="entry name" value="TetR family transcriptional regulator"/>
    <property type="match status" value="1"/>
</dbReference>
<dbReference type="InterPro" id="IPR001647">
    <property type="entry name" value="HTH_TetR"/>
</dbReference>
<dbReference type="AlphaFoldDB" id="A0A660KUR9"/>
<dbReference type="Proteomes" id="UP000278962">
    <property type="component" value="Unassembled WGS sequence"/>
</dbReference>
<dbReference type="SUPFAM" id="SSF46689">
    <property type="entry name" value="Homeodomain-like"/>
    <property type="match status" value="1"/>
</dbReference>
<accession>A0A660KUR9</accession>
<dbReference type="OrthoDB" id="7505659at2"/>
<dbReference type="InterPro" id="IPR036271">
    <property type="entry name" value="Tet_transcr_reg_TetR-rel_C_sf"/>
</dbReference>
<dbReference type="Pfam" id="PF00440">
    <property type="entry name" value="TetR_N"/>
    <property type="match status" value="1"/>
</dbReference>
<dbReference type="PANTHER" id="PTHR47506:SF6">
    <property type="entry name" value="HTH-TYPE TRANSCRIPTIONAL REPRESSOR NEMR"/>
    <property type="match status" value="1"/>
</dbReference>
<dbReference type="InterPro" id="IPR009057">
    <property type="entry name" value="Homeodomain-like_sf"/>
</dbReference>
<keyword evidence="3 5" id="KW-0238">DNA-binding</keyword>
<dbReference type="SUPFAM" id="SSF48498">
    <property type="entry name" value="Tetracyclin repressor-like, C-terminal domain"/>
    <property type="match status" value="1"/>
</dbReference>
<evidence type="ECO:0000256" key="4">
    <source>
        <dbReference type="ARBA" id="ARBA00023163"/>
    </source>
</evidence>